<feature type="region of interest" description="Disordered" evidence="9">
    <location>
        <begin position="26"/>
        <end position="59"/>
    </location>
</feature>
<feature type="compositionally biased region" description="Gly residues" evidence="9">
    <location>
        <begin position="28"/>
        <end position="44"/>
    </location>
</feature>
<dbReference type="InterPro" id="IPR006664">
    <property type="entry name" value="OMP_bac"/>
</dbReference>
<proteinExistence type="inferred from homology"/>
<dbReference type="NCBIfam" id="TIGR02802">
    <property type="entry name" value="Pal_lipo"/>
    <property type="match status" value="1"/>
</dbReference>
<comment type="subunit">
    <text evidence="8">The Tol-Pal system is composed of five core proteins: the inner membrane proteins TolA, TolQ and TolR, the periplasmic protein TolB and the outer membrane protein Pal. They form a network linking the inner and outer membranes and the peptidoglycan layer.</text>
</comment>
<feature type="domain" description="OmpA-like" evidence="11">
    <location>
        <begin position="67"/>
        <end position="184"/>
    </location>
</feature>
<accession>A0A3P3VRN3</accession>
<dbReference type="PANTHER" id="PTHR30329:SF21">
    <property type="entry name" value="LIPOPROTEIN YIAD-RELATED"/>
    <property type="match status" value="1"/>
</dbReference>
<dbReference type="Gene3D" id="3.30.1330.60">
    <property type="entry name" value="OmpA-like domain"/>
    <property type="match status" value="1"/>
</dbReference>
<comment type="caution">
    <text evidence="12">The sequence shown here is derived from an EMBL/GenBank/DDBJ whole genome shotgun (WGS) entry which is preliminary data.</text>
</comment>
<evidence type="ECO:0000256" key="9">
    <source>
        <dbReference type="SAM" id="MobiDB-lite"/>
    </source>
</evidence>
<keyword evidence="5 8" id="KW-0998">Cell outer membrane</keyword>
<dbReference type="InterPro" id="IPR006665">
    <property type="entry name" value="OmpA-like"/>
</dbReference>
<dbReference type="HAMAP" id="MF_02204">
    <property type="entry name" value="Pal"/>
    <property type="match status" value="1"/>
</dbReference>
<dbReference type="InterPro" id="IPR050330">
    <property type="entry name" value="Bact_OuterMem_StrucFunc"/>
</dbReference>
<dbReference type="PRINTS" id="PR01021">
    <property type="entry name" value="OMPADOMAIN"/>
</dbReference>
<evidence type="ECO:0000256" key="1">
    <source>
        <dbReference type="ARBA" id="ARBA00022618"/>
    </source>
</evidence>
<evidence type="ECO:0000256" key="3">
    <source>
        <dbReference type="ARBA" id="ARBA00023136"/>
    </source>
</evidence>
<dbReference type="InterPro" id="IPR036737">
    <property type="entry name" value="OmpA-like_sf"/>
</dbReference>
<dbReference type="AlphaFoldDB" id="A0A3P3VRN3"/>
<keyword evidence="2 8" id="KW-0732">Signal</keyword>
<feature type="compositionally biased region" description="Low complexity" evidence="9">
    <location>
        <begin position="45"/>
        <end position="54"/>
    </location>
</feature>
<evidence type="ECO:0000256" key="6">
    <source>
        <dbReference type="ARBA" id="ARBA00023288"/>
    </source>
</evidence>
<keyword evidence="4 8" id="KW-0564">Palmitate</keyword>
<keyword evidence="7 8" id="KW-0131">Cell cycle</keyword>
<dbReference type="PROSITE" id="PS01068">
    <property type="entry name" value="OMPA_1"/>
    <property type="match status" value="1"/>
</dbReference>
<dbReference type="EMBL" id="QWEZ01000001">
    <property type="protein sequence ID" value="RRJ84179.1"/>
    <property type="molecule type" value="Genomic_DNA"/>
</dbReference>
<dbReference type="InterPro" id="IPR039001">
    <property type="entry name" value="Pal"/>
</dbReference>
<gene>
    <name evidence="8 12" type="primary">pal</name>
    <name evidence="12" type="ORF">D0544_03405</name>
</gene>
<keyword evidence="6 8" id="KW-0449">Lipoprotein</keyword>
<dbReference type="InterPro" id="IPR014169">
    <property type="entry name" value="Pal_lipo_C"/>
</dbReference>
<dbReference type="InterPro" id="IPR006690">
    <property type="entry name" value="OMPA-like_CS"/>
</dbReference>
<evidence type="ECO:0000259" key="11">
    <source>
        <dbReference type="PROSITE" id="PS51123"/>
    </source>
</evidence>
<protein>
    <recommendedName>
        <fullName evidence="8">Peptidoglycan-associated lipoprotein</fullName>
        <shortName evidence="8">PAL</shortName>
    </recommendedName>
</protein>
<keyword evidence="1 8" id="KW-0132">Cell division</keyword>
<keyword evidence="13" id="KW-1185">Reference proteome</keyword>
<dbReference type="GO" id="GO:0051301">
    <property type="term" value="P:cell division"/>
    <property type="evidence" value="ECO:0007669"/>
    <property type="project" value="UniProtKB-UniRule"/>
</dbReference>
<evidence type="ECO:0000256" key="5">
    <source>
        <dbReference type="ARBA" id="ARBA00023237"/>
    </source>
</evidence>
<dbReference type="GO" id="GO:0009279">
    <property type="term" value="C:cell outer membrane"/>
    <property type="evidence" value="ECO:0007669"/>
    <property type="project" value="UniProtKB-SubCell"/>
</dbReference>
<evidence type="ECO:0000256" key="7">
    <source>
        <dbReference type="ARBA" id="ARBA00023306"/>
    </source>
</evidence>
<dbReference type="Pfam" id="PF00691">
    <property type="entry name" value="OmpA"/>
    <property type="match status" value="1"/>
</dbReference>
<keyword evidence="3 8" id="KW-0472">Membrane</keyword>
<dbReference type="RefSeq" id="WP_125014605.1">
    <property type="nucleotide sequence ID" value="NZ_QWEZ01000001.1"/>
</dbReference>
<organism evidence="12 13">
    <name type="scientific">Aestuariirhabdus litorea</name>
    <dbReference type="NCBI Taxonomy" id="2528527"/>
    <lineage>
        <taxon>Bacteria</taxon>
        <taxon>Pseudomonadati</taxon>
        <taxon>Pseudomonadota</taxon>
        <taxon>Gammaproteobacteria</taxon>
        <taxon>Oceanospirillales</taxon>
        <taxon>Aestuariirhabdaceae</taxon>
        <taxon>Aestuariirhabdus</taxon>
    </lineage>
</organism>
<dbReference type="PROSITE" id="PS51123">
    <property type="entry name" value="OMPA_2"/>
    <property type="match status" value="1"/>
</dbReference>
<sequence length="187" mass="19540">MEIIKIGKLFMLAASLAVVAGCSSTGGSSTGGTDSGTMTGGSGVDSGTVSSTTDGGTGMGGDGSLSMDEKAMVDQKVFLFPFDSSTISTEDYASLDVHAKVLTGNSSQRITIEGHTDERGTREYNLALGERRAKAVKRYLVMKGVAPEQIETVSYGKERPVVEGHAETFWKQNRRAVIVPASAGYGS</sequence>
<dbReference type="SUPFAM" id="SSF103088">
    <property type="entry name" value="OmpA-like"/>
    <property type="match status" value="1"/>
</dbReference>
<dbReference type="Proteomes" id="UP000280792">
    <property type="component" value="Unassembled WGS sequence"/>
</dbReference>
<dbReference type="CDD" id="cd07185">
    <property type="entry name" value="OmpA_C-like"/>
    <property type="match status" value="1"/>
</dbReference>
<dbReference type="PROSITE" id="PS51257">
    <property type="entry name" value="PROKAR_LIPOPROTEIN"/>
    <property type="match status" value="1"/>
</dbReference>
<comment type="similarity">
    <text evidence="8">Belongs to the Pal lipoprotein family.</text>
</comment>
<evidence type="ECO:0000313" key="13">
    <source>
        <dbReference type="Proteomes" id="UP000280792"/>
    </source>
</evidence>
<comment type="subcellular location">
    <subcellularLocation>
        <location evidence="8">Cell outer membrane</location>
        <topology evidence="8">Lipid-anchor</topology>
    </subcellularLocation>
</comment>
<name>A0A3P3VRN3_9GAMM</name>
<evidence type="ECO:0000313" key="12">
    <source>
        <dbReference type="EMBL" id="RRJ84179.1"/>
    </source>
</evidence>
<evidence type="ECO:0000256" key="10">
    <source>
        <dbReference type="SAM" id="SignalP"/>
    </source>
</evidence>
<evidence type="ECO:0000256" key="8">
    <source>
        <dbReference type="HAMAP-Rule" id="MF_02204"/>
    </source>
</evidence>
<reference evidence="12 13" key="2">
    <citation type="submission" date="2018-12" db="EMBL/GenBank/DDBJ databases">
        <title>Simiduia agarivorans gen. nov., sp. nov., a marine, agarolytic bacterium isolated from shallow coastal water from Keelung, Taiwan.</title>
        <authorList>
            <person name="Shieh W.Y."/>
        </authorList>
    </citation>
    <scope>NUCLEOTIDE SEQUENCE [LARGE SCALE GENOMIC DNA]</scope>
    <source>
        <strain evidence="12 13">GTF-13</strain>
    </source>
</reference>
<evidence type="ECO:0000256" key="4">
    <source>
        <dbReference type="ARBA" id="ARBA00023139"/>
    </source>
</evidence>
<feature type="signal peptide" evidence="10">
    <location>
        <begin position="1"/>
        <end position="20"/>
    </location>
</feature>
<dbReference type="PANTHER" id="PTHR30329">
    <property type="entry name" value="STATOR ELEMENT OF FLAGELLAR MOTOR COMPLEX"/>
    <property type="match status" value="1"/>
</dbReference>
<evidence type="ECO:0000256" key="2">
    <source>
        <dbReference type="ARBA" id="ARBA00022729"/>
    </source>
</evidence>
<feature type="chain" id="PRO_5018105972" description="Peptidoglycan-associated lipoprotein" evidence="10">
    <location>
        <begin position="21"/>
        <end position="187"/>
    </location>
</feature>
<reference evidence="12 13" key="1">
    <citation type="submission" date="2018-08" db="EMBL/GenBank/DDBJ databases">
        <authorList>
            <person name="Khan S.A."/>
        </authorList>
    </citation>
    <scope>NUCLEOTIDE SEQUENCE [LARGE SCALE GENOMIC DNA]</scope>
    <source>
        <strain evidence="12 13">GTF-13</strain>
    </source>
</reference>
<comment type="function">
    <text evidence="8">Part of the Tol-Pal system, which plays a role in outer membrane invagination during cell division and is important for maintaining outer membrane integrity.</text>
</comment>